<evidence type="ECO:0000313" key="2">
    <source>
        <dbReference type="Proteomes" id="UP000789759"/>
    </source>
</evidence>
<dbReference type="Gene3D" id="1.10.10.60">
    <property type="entry name" value="Homeodomain-like"/>
    <property type="match status" value="1"/>
</dbReference>
<gene>
    <name evidence="1" type="ORF">CPELLU_LOCUS18419</name>
</gene>
<comment type="caution">
    <text evidence="1">The sequence shown here is derived from an EMBL/GenBank/DDBJ whole genome shotgun (WGS) entry which is preliminary data.</text>
</comment>
<dbReference type="AlphaFoldDB" id="A0A9N9K525"/>
<feature type="non-terminal residue" evidence="1">
    <location>
        <position position="129"/>
    </location>
</feature>
<dbReference type="Proteomes" id="UP000789759">
    <property type="component" value="Unassembled WGS sequence"/>
</dbReference>
<evidence type="ECO:0000313" key="1">
    <source>
        <dbReference type="EMBL" id="CAG8808836.1"/>
    </source>
</evidence>
<proteinExistence type="predicted"/>
<name>A0A9N9K525_9GLOM</name>
<reference evidence="1" key="1">
    <citation type="submission" date="2021-06" db="EMBL/GenBank/DDBJ databases">
        <authorList>
            <person name="Kallberg Y."/>
            <person name="Tangrot J."/>
            <person name="Rosling A."/>
        </authorList>
    </citation>
    <scope>NUCLEOTIDE SEQUENCE</scope>
    <source>
        <strain evidence="1">FL966</strain>
    </source>
</reference>
<organism evidence="1 2">
    <name type="scientific">Cetraspora pellucida</name>
    <dbReference type="NCBI Taxonomy" id="1433469"/>
    <lineage>
        <taxon>Eukaryota</taxon>
        <taxon>Fungi</taxon>
        <taxon>Fungi incertae sedis</taxon>
        <taxon>Mucoromycota</taxon>
        <taxon>Glomeromycotina</taxon>
        <taxon>Glomeromycetes</taxon>
        <taxon>Diversisporales</taxon>
        <taxon>Gigasporaceae</taxon>
        <taxon>Cetraspora</taxon>
    </lineage>
</organism>
<accession>A0A9N9K525</accession>
<dbReference type="EMBL" id="CAJVQA010036615">
    <property type="protein sequence ID" value="CAG8808836.1"/>
    <property type="molecule type" value="Genomic_DNA"/>
</dbReference>
<keyword evidence="2" id="KW-1185">Reference proteome</keyword>
<sequence length="129" mass="15063">LLEILYCILYKYLEITSYLYFILAVCQQKKWIMLSIAQKHDICQAKEINLNIKNIDLANKYLVGKLTITDILNKKECWLAITEEEEALGLWVDNVLNSNQDIDVHILKTKFKKEDELASVPSMKQIENN</sequence>
<dbReference type="OrthoDB" id="2402233at2759"/>
<protein>
    <submittedName>
        <fullName evidence="1">5367_t:CDS:1</fullName>
    </submittedName>
</protein>